<dbReference type="Gene3D" id="1.20.1070.10">
    <property type="entry name" value="Rhodopsin 7-helix transmembrane proteins"/>
    <property type="match status" value="3"/>
</dbReference>
<keyword evidence="2" id="KW-1003">Cell membrane</keyword>
<feature type="transmembrane region" description="Helical" evidence="11">
    <location>
        <begin position="399"/>
        <end position="421"/>
    </location>
</feature>
<name>A0A3M6U3H7_POCDA</name>
<evidence type="ECO:0000313" key="13">
    <source>
        <dbReference type="EMBL" id="RMX48210.1"/>
    </source>
</evidence>
<feature type="transmembrane region" description="Helical" evidence="11">
    <location>
        <begin position="670"/>
        <end position="687"/>
    </location>
</feature>
<evidence type="ECO:0000259" key="12">
    <source>
        <dbReference type="PROSITE" id="PS50262"/>
    </source>
</evidence>
<feature type="transmembrane region" description="Helical" evidence="11">
    <location>
        <begin position="265"/>
        <end position="284"/>
    </location>
</feature>
<feature type="domain" description="G-protein coupled receptors family 1 profile" evidence="12">
    <location>
        <begin position="340"/>
        <end position="718"/>
    </location>
</feature>
<sequence>MLPCQLLLQMSDVDDLRSTSIICCVLSSILSCTTIVLNIITIYAIRKTSLLSNTLKTFLLSLAVSDVGVGLVVQPFFTSILVRVLQHSIPGCPTYRAFDVISHVFSGASFFGVIALSVDRFLAIHIHLRYQELVTHRRVIAVVMSMWLLSFFIAFSILWVPNTIRFISVSFVGIGCVLLTKIAYSRIYFTLRRHKNQIQSLQVQEAYEEQIQRVGEMTYLTSLIRTAVGVYYVYLVFLICYLPFVAYVVGIAICGPTIALKRLNLFSSIFVFLNSSLNPVIYCWKMRHVRNAIIDVLRNITTSSRASVHYPSFSDFQDLRFTYICNCVFNILLAQNTIVSNMLAIIAIRRCSSLPQTLKTFLLSLSASDVGIGLVVQPIHISLLINWLQQNDSNCIIAMVYQMCGTFFSLTSFLGVLAISVDRFLAIHLHLRYKELVTHRRVVAVVVSIWLFSAGFKYSPSILEMKDLRSTYIVNCVFNNLLTYTAIMLNSLTIYAVRKTTSLPKTLRTLLLSLAVSDIGVGFIVQPFYTSFLVKWLQLNDPKCSTYKAFVGIGLIFSQASFLNIIAVSVERFLAVHLHLRYQELVTHKRVVVVVIATWVLLESTRSLLVNLFDYGGYVPYSYNYIVYTRINFIAQRHKNQIQSLQMHQVEQTVEMARCKKLVHSAVSFFYVYILLLACYLPFLICLRIEHPSVAIKRFWVVSLTLLFLNSSLNPLIYCWRMRNMRHSIMNALRNMSRNQNRISHS</sequence>
<evidence type="ECO:0000256" key="6">
    <source>
        <dbReference type="ARBA" id="ARBA00023136"/>
    </source>
</evidence>
<dbReference type="SUPFAM" id="SSF81321">
    <property type="entry name" value="Family A G protein-coupled receptor-like"/>
    <property type="match status" value="3"/>
</dbReference>
<evidence type="ECO:0000256" key="5">
    <source>
        <dbReference type="ARBA" id="ARBA00023040"/>
    </source>
</evidence>
<feature type="transmembrane region" description="Helical" evidence="11">
    <location>
        <begin position="509"/>
        <end position="529"/>
    </location>
</feature>
<evidence type="ECO:0000256" key="1">
    <source>
        <dbReference type="ARBA" id="ARBA00004651"/>
    </source>
</evidence>
<keyword evidence="4 11" id="KW-1133">Transmembrane helix</keyword>
<dbReference type="GO" id="GO:0005886">
    <property type="term" value="C:plasma membrane"/>
    <property type="evidence" value="ECO:0007669"/>
    <property type="project" value="UniProtKB-SubCell"/>
</dbReference>
<comment type="subcellular location">
    <subcellularLocation>
        <location evidence="1">Cell membrane</location>
        <topology evidence="1">Multi-pass membrane protein</topology>
    </subcellularLocation>
</comment>
<feature type="transmembrane region" description="Helical" evidence="11">
    <location>
        <begin position="139"/>
        <end position="160"/>
    </location>
</feature>
<evidence type="ECO:0000256" key="11">
    <source>
        <dbReference type="SAM" id="Phobius"/>
    </source>
</evidence>
<dbReference type="PROSITE" id="PS00237">
    <property type="entry name" value="G_PROTEIN_RECEP_F1_1"/>
    <property type="match status" value="3"/>
</dbReference>
<dbReference type="AlphaFoldDB" id="A0A3M6U3H7"/>
<dbReference type="Pfam" id="PF00001">
    <property type="entry name" value="7tm_1"/>
    <property type="match status" value="4"/>
</dbReference>
<dbReference type="Proteomes" id="UP000275408">
    <property type="component" value="Unassembled WGS sequence"/>
</dbReference>
<evidence type="ECO:0000256" key="3">
    <source>
        <dbReference type="ARBA" id="ARBA00022692"/>
    </source>
</evidence>
<feature type="transmembrane region" description="Helical" evidence="11">
    <location>
        <begin position="591"/>
        <end position="613"/>
    </location>
</feature>
<keyword evidence="3 10" id="KW-0812">Transmembrane</keyword>
<dbReference type="PROSITE" id="PS50262">
    <property type="entry name" value="G_PROTEIN_RECEP_F1_2"/>
    <property type="match status" value="2"/>
</dbReference>
<keyword evidence="9 10" id="KW-0807">Transducer</keyword>
<evidence type="ECO:0000313" key="14">
    <source>
        <dbReference type="Proteomes" id="UP000275408"/>
    </source>
</evidence>
<reference evidence="13 14" key="1">
    <citation type="journal article" date="2018" name="Sci. Rep.">
        <title>Comparative analysis of the Pocillopora damicornis genome highlights role of immune system in coral evolution.</title>
        <authorList>
            <person name="Cunning R."/>
            <person name="Bay R.A."/>
            <person name="Gillette P."/>
            <person name="Baker A.C."/>
            <person name="Traylor-Knowles N."/>
        </authorList>
    </citation>
    <scope>NUCLEOTIDE SEQUENCE [LARGE SCALE GENOMIC DNA]</scope>
    <source>
        <strain evidence="13">RSMAS</strain>
        <tissue evidence="13">Whole animal</tissue>
    </source>
</reference>
<keyword evidence="5 10" id="KW-0297">G-protein coupled receptor</keyword>
<feature type="transmembrane region" description="Helical" evidence="11">
    <location>
        <begin position="549"/>
        <end position="570"/>
    </location>
</feature>
<feature type="transmembrane region" description="Helical" evidence="11">
    <location>
        <begin position="442"/>
        <end position="460"/>
    </location>
</feature>
<dbReference type="OrthoDB" id="10042731at2759"/>
<feature type="transmembrane region" description="Helical" evidence="11">
    <location>
        <begin position="19"/>
        <end position="45"/>
    </location>
</feature>
<keyword evidence="6 11" id="KW-0472">Membrane</keyword>
<feature type="domain" description="G-protein coupled receptors family 1 profile" evidence="12">
    <location>
        <begin position="37"/>
        <end position="282"/>
    </location>
</feature>
<feature type="transmembrane region" description="Helical" evidence="11">
    <location>
        <begin position="231"/>
        <end position="253"/>
    </location>
</feature>
<dbReference type="PRINTS" id="PR00237">
    <property type="entry name" value="GPCRRHODOPSN"/>
</dbReference>
<proteinExistence type="inferred from homology"/>
<accession>A0A3M6U3H7</accession>
<dbReference type="PANTHER" id="PTHR24246">
    <property type="entry name" value="OLFACTORY RECEPTOR AND ADENOSINE RECEPTOR"/>
    <property type="match status" value="1"/>
</dbReference>
<keyword evidence="8" id="KW-0325">Glycoprotein</keyword>
<evidence type="ECO:0000256" key="4">
    <source>
        <dbReference type="ARBA" id="ARBA00022989"/>
    </source>
</evidence>
<comment type="similarity">
    <text evidence="10">Belongs to the G-protein coupled receptor 1 family.</text>
</comment>
<feature type="transmembrane region" description="Helical" evidence="11">
    <location>
        <begin position="166"/>
        <end position="184"/>
    </location>
</feature>
<dbReference type="GO" id="GO:0004930">
    <property type="term" value="F:G protein-coupled receptor activity"/>
    <property type="evidence" value="ECO:0007669"/>
    <property type="project" value="UniProtKB-KW"/>
</dbReference>
<feature type="transmembrane region" description="Helical" evidence="11">
    <location>
        <begin position="472"/>
        <end position="497"/>
    </location>
</feature>
<comment type="caution">
    <text evidence="13">The sequence shown here is derived from an EMBL/GenBank/DDBJ whole genome shotgun (WGS) entry which is preliminary data.</text>
</comment>
<evidence type="ECO:0000256" key="9">
    <source>
        <dbReference type="ARBA" id="ARBA00023224"/>
    </source>
</evidence>
<dbReference type="InterPro" id="IPR017452">
    <property type="entry name" value="GPCR_Rhodpsn_7TM"/>
</dbReference>
<organism evidence="13 14">
    <name type="scientific">Pocillopora damicornis</name>
    <name type="common">Cauliflower coral</name>
    <name type="synonym">Millepora damicornis</name>
    <dbReference type="NCBI Taxonomy" id="46731"/>
    <lineage>
        <taxon>Eukaryota</taxon>
        <taxon>Metazoa</taxon>
        <taxon>Cnidaria</taxon>
        <taxon>Anthozoa</taxon>
        <taxon>Hexacorallia</taxon>
        <taxon>Scleractinia</taxon>
        <taxon>Astrocoeniina</taxon>
        <taxon>Pocilloporidae</taxon>
        <taxon>Pocillopora</taxon>
    </lineage>
</organism>
<feature type="transmembrane region" description="Helical" evidence="11">
    <location>
        <begin position="699"/>
        <end position="718"/>
    </location>
</feature>
<dbReference type="EMBL" id="RCHS01002303">
    <property type="protein sequence ID" value="RMX48210.1"/>
    <property type="molecule type" value="Genomic_DNA"/>
</dbReference>
<evidence type="ECO:0000256" key="7">
    <source>
        <dbReference type="ARBA" id="ARBA00023170"/>
    </source>
</evidence>
<dbReference type="CDD" id="cd00637">
    <property type="entry name" value="7tm_classA_rhodopsin-like"/>
    <property type="match status" value="2"/>
</dbReference>
<evidence type="ECO:0000256" key="2">
    <source>
        <dbReference type="ARBA" id="ARBA00022475"/>
    </source>
</evidence>
<dbReference type="InterPro" id="IPR000276">
    <property type="entry name" value="GPCR_Rhodpsn"/>
</dbReference>
<keyword evidence="14" id="KW-1185">Reference proteome</keyword>
<dbReference type="PANTHER" id="PTHR24246:SF27">
    <property type="entry name" value="ADENOSINE RECEPTOR, ISOFORM A"/>
    <property type="match status" value="1"/>
</dbReference>
<feature type="transmembrane region" description="Helical" evidence="11">
    <location>
        <begin position="97"/>
        <end position="118"/>
    </location>
</feature>
<gene>
    <name evidence="13" type="ORF">pdam_00005411</name>
</gene>
<protein>
    <recommendedName>
        <fullName evidence="12">G-protein coupled receptors family 1 profile domain-containing protein</fullName>
    </recommendedName>
</protein>
<keyword evidence="7 10" id="KW-0675">Receptor</keyword>
<evidence type="ECO:0000256" key="10">
    <source>
        <dbReference type="RuleBase" id="RU000688"/>
    </source>
</evidence>
<feature type="transmembrane region" description="Helical" evidence="11">
    <location>
        <begin position="57"/>
        <end position="77"/>
    </location>
</feature>
<evidence type="ECO:0000256" key="8">
    <source>
        <dbReference type="ARBA" id="ARBA00023180"/>
    </source>
</evidence>